<dbReference type="EMBL" id="AYZM01000171">
    <property type="protein sequence ID" value="KRN17783.1"/>
    <property type="molecule type" value="Genomic_DNA"/>
</dbReference>
<dbReference type="AlphaFoldDB" id="A0A0R2EXS7"/>
<dbReference type="PATRIC" id="fig|1423804.4.peg.2709"/>
<reference evidence="1 2" key="1">
    <citation type="journal article" date="2015" name="Genome Announc.">
        <title>Expanding the biotechnology potential of lactobacilli through comparative genomics of 213 strains and associated genera.</title>
        <authorList>
            <person name="Sun Z."/>
            <person name="Harris H.M."/>
            <person name="McCann A."/>
            <person name="Guo C."/>
            <person name="Argimon S."/>
            <person name="Zhang W."/>
            <person name="Yang X."/>
            <person name="Jeffery I.B."/>
            <person name="Cooney J.C."/>
            <person name="Kagawa T.F."/>
            <person name="Liu W."/>
            <person name="Song Y."/>
            <person name="Salvetti E."/>
            <person name="Wrobel A."/>
            <person name="Rasinkangas P."/>
            <person name="Parkhill J."/>
            <person name="Rea M.C."/>
            <person name="O'Sullivan O."/>
            <person name="Ritari J."/>
            <person name="Douillard F.P."/>
            <person name="Paul Ross R."/>
            <person name="Yang R."/>
            <person name="Briner A.E."/>
            <person name="Felis G.E."/>
            <person name="de Vos W.M."/>
            <person name="Barrangou R."/>
            <person name="Klaenhammer T.R."/>
            <person name="Caufield P.W."/>
            <person name="Cui Y."/>
            <person name="Zhang H."/>
            <person name="O'Toole P.W."/>
        </authorList>
    </citation>
    <scope>NUCLEOTIDE SEQUENCE [LARGE SCALE GENOMIC DNA]</scope>
    <source>
        <strain evidence="1 2">DSM 23365</strain>
    </source>
</reference>
<evidence type="ECO:0000313" key="2">
    <source>
        <dbReference type="Proteomes" id="UP000051442"/>
    </source>
</evidence>
<proteinExistence type="predicted"/>
<evidence type="ECO:0000313" key="1">
    <source>
        <dbReference type="EMBL" id="KRN17783.1"/>
    </source>
</evidence>
<keyword evidence="2" id="KW-1185">Reference proteome</keyword>
<gene>
    <name evidence="1" type="ORF">FD14_GL002505</name>
</gene>
<dbReference type="Proteomes" id="UP000051442">
    <property type="component" value="Unassembled WGS sequence"/>
</dbReference>
<comment type="caution">
    <text evidence="1">The sequence shown here is derived from an EMBL/GenBank/DDBJ whole genome shotgun (WGS) entry which is preliminary data.</text>
</comment>
<protein>
    <submittedName>
        <fullName evidence="1">Uncharacterized protein</fullName>
    </submittedName>
</protein>
<dbReference type="RefSeq" id="WP_054734163.1">
    <property type="nucleotide sequence ID" value="NZ_AYZM01000171.1"/>
</dbReference>
<organism evidence="1 2">
    <name type="scientific">Secundilactobacillus similis DSM 23365 = JCM 2765</name>
    <dbReference type="NCBI Taxonomy" id="1423804"/>
    <lineage>
        <taxon>Bacteria</taxon>
        <taxon>Bacillati</taxon>
        <taxon>Bacillota</taxon>
        <taxon>Bacilli</taxon>
        <taxon>Lactobacillales</taxon>
        <taxon>Lactobacillaceae</taxon>
        <taxon>Secundilactobacillus</taxon>
    </lineage>
</organism>
<name>A0A0R2EXS7_9LACO</name>
<dbReference type="STRING" id="1423804.FD14_GL002505"/>
<dbReference type="OrthoDB" id="2184390at2"/>
<sequence>MAIELTDGTIDKIVDKLITKGNDFAETESEKELRNTKDLLQHFRLLENHLSIDMPTVDDDTPLSKYEISLYSLLGYRVRTKEMMEFVTHILDRYGEICKAGIAEDERRYNVIKKLYLIDGPLTRTQLADQYGVDEKTIRRDERKAIDELSIMIFGIDALNDMSKTRRMSVHK</sequence>
<accession>A0A0R2EXS7</accession>